<feature type="active site" description="Nucleophile" evidence="5">
    <location>
        <position position="342"/>
    </location>
</feature>
<evidence type="ECO:0000256" key="6">
    <source>
        <dbReference type="SAM" id="MobiDB-lite"/>
    </source>
</evidence>
<dbReference type="GO" id="GO:0003723">
    <property type="term" value="F:RNA binding"/>
    <property type="evidence" value="ECO:0007669"/>
    <property type="project" value="UniProtKB-UniRule"/>
</dbReference>
<evidence type="ECO:0000256" key="3">
    <source>
        <dbReference type="ARBA" id="ARBA00022691"/>
    </source>
</evidence>
<dbReference type="GO" id="GO:0001510">
    <property type="term" value="P:RNA methylation"/>
    <property type="evidence" value="ECO:0007669"/>
    <property type="project" value="InterPro"/>
</dbReference>
<dbReference type="GO" id="GO:0008173">
    <property type="term" value="F:RNA methyltransferase activity"/>
    <property type="evidence" value="ECO:0007669"/>
    <property type="project" value="InterPro"/>
</dbReference>
<comment type="caution">
    <text evidence="5">Lacks conserved residue(s) required for the propagation of feature annotation.</text>
</comment>
<proteinExistence type="inferred from homology"/>
<dbReference type="Gene3D" id="3.30.70.1170">
    <property type="entry name" value="Sun protein, domain 3"/>
    <property type="match status" value="1"/>
</dbReference>
<dbReference type="Pfam" id="PF01189">
    <property type="entry name" value="Methyltr_RsmB-F"/>
    <property type="match status" value="1"/>
</dbReference>
<dbReference type="InterPro" id="IPR001678">
    <property type="entry name" value="MeTrfase_RsmB-F_NOP2_dom"/>
</dbReference>
<dbReference type="PANTHER" id="PTHR22807:SF53">
    <property type="entry name" value="RIBOSOMAL RNA SMALL SUBUNIT METHYLTRANSFERASE B-RELATED"/>
    <property type="match status" value="1"/>
</dbReference>
<dbReference type="CDD" id="cd02440">
    <property type="entry name" value="AdoMet_MTases"/>
    <property type="match status" value="1"/>
</dbReference>
<gene>
    <name evidence="8" type="ORF">JAO82_11410</name>
</gene>
<dbReference type="PRINTS" id="PR02008">
    <property type="entry name" value="RCMTFAMILY"/>
</dbReference>
<dbReference type="PROSITE" id="PS51686">
    <property type="entry name" value="SAM_MT_RSMB_NOP"/>
    <property type="match status" value="1"/>
</dbReference>
<feature type="region of interest" description="Disordered" evidence="6">
    <location>
        <begin position="90"/>
        <end position="111"/>
    </location>
</feature>
<evidence type="ECO:0000259" key="7">
    <source>
        <dbReference type="PROSITE" id="PS51686"/>
    </source>
</evidence>
<protein>
    <submittedName>
        <fullName evidence="8">RsmB/NOP family class I SAM-dependent RNA methyltransferase</fullName>
    </submittedName>
</protein>
<dbReference type="InterPro" id="IPR049560">
    <property type="entry name" value="MeTrfase_RsmB-F_NOP2_cat"/>
</dbReference>
<accession>A0A934HLV4</accession>
<dbReference type="Pfam" id="PF22458">
    <property type="entry name" value="RsmF-B_ferredox"/>
    <property type="match status" value="1"/>
</dbReference>
<evidence type="ECO:0000313" key="8">
    <source>
        <dbReference type="EMBL" id="MBI6630483.1"/>
    </source>
</evidence>
<dbReference type="AlphaFoldDB" id="A0A934HLV4"/>
<keyword evidence="2 5" id="KW-0808">Transferase</keyword>
<dbReference type="PANTHER" id="PTHR22807">
    <property type="entry name" value="NOP2 YEAST -RELATED NOL1/NOP2/FMU SUN DOMAIN-CONTAINING"/>
    <property type="match status" value="1"/>
</dbReference>
<keyword evidence="9" id="KW-1185">Reference proteome</keyword>
<dbReference type="SUPFAM" id="SSF53335">
    <property type="entry name" value="S-adenosyl-L-methionine-dependent methyltransferases"/>
    <property type="match status" value="1"/>
</dbReference>
<dbReference type="EMBL" id="JAEIJD010000009">
    <property type="protein sequence ID" value="MBI6630483.1"/>
    <property type="molecule type" value="Genomic_DNA"/>
</dbReference>
<name>A0A934HLV4_9RHOB</name>
<dbReference type="InterPro" id="IPR029063">
    <property type="entry name" value="SAM-dependent_MTases_sf"/>
</dbReference>
<evidence type="ECO:0000256" key="2">
    <source>
        <dbReference type="ARBA" id="ARBA00022679"/>
    </source>
</evidence>
<dbReference type="Gene3D" id="3.40.50.150">
    <property type="entry name" value="Vaccinia Virus protein VP39"/>
    <property type="match status" value="1"/>
</dbReference>
<feature type="binding site" evidence="5">
    <location>
        <position position="289"/>
    </location>
    <ligand>
        <name>S-adenosyl-L-methionine</name>
        <dbReference type="ChEBI" id="CHEBI:59789"/>
    </ligand>
</feature>
<keyword evidence="3 5" id="KW-0949">S-adenosyl-L-methionine</keyword>
<dbReference type="RefSeq" id="WP_198686507.1">
    <property type="nucleotide sequence ID" value="NZ_JAEIJD010000009.1"/>
</dbReference>
<sequence length="389" mass="41611">MTPAARVQAAIEILDEYLAGKPAEQALTGWARRSRYAGSGDRAAVRDHVFDALRNTRSFAAVGGAMTGRGLMLGAARLAEQDLDTLFSGATYAPTPLSPAERDSGHPPKPGAEALDLPDWLMGDFSGSLGDNAEAVAEVLKQRAPVHLRVNTAKMTRSAAQGLLREEGITCVPHAAADTALEVKEGARRIRNSQAYRDGVVELQDAASQAAVQMLPLRDGMRVLDFCAGGGGKALAMAARAGIELYAHDADPARMSDLPKRAARAGIEVKILKSGDLQPAGPFDLVLCDVPCSGSGTWRRAPHGKWSLTPETLDRLRNSQAQILCEAADIVAPNGVLAYMTCSLLEVENDAQVSVFTEKTRNWVLQSKRSWSLLDGTDGFFTAHLKRLD</sequence>
<dbReference type="InterPro" id="IPR054728">
    <property type="entry name" value="RsmB-like_ferredoxin"/>
</dbReference>
<evidence type="ECO:0000256" key="4">
    <source>
        <dbReference type="ARBA" id="ARBA00022884"/>
    </source>
</evidence>
<keyword evidence="4 5" id="KW-0694">RNA-binding</keyword>
<dbReference type="Proteomes" id="UP000613255">
    <property type="component" value="Unassembled WGS sequence"/>
</dbReference>
<comment type="similarity">
    <text evidence="5">Belongs to the class I-like SAM-binding methyltransferase superfamily. RsmB/NOP family.</text>
</comment>
<feature type="domain" description="SAM-dependent MTase RsmB/NOP-type" evidence="7">
    <location>
        <begin position="136"/>
        <end position="389"/>
    </location>
</feature>
<keyword evidence="1 5" id="KW-0489">Methyltransferase</keyword>
<feature type="binding site" evidence="5">
    <location>
        <position position="249"/>
    </location>
    <ligand>
        <name>S-adenosyl-L-methionine</name>
        <dbReference type="ChEBI" id="CHEBI:59789"/>
    </ligand>
</feature>
<evidence type="ECO:0000256" key="5">
    <source>
        <dbReference type="PROSITE-ProRule" id="PRU01023"/>
    </source>
</evidence>
<dbReference type="InterPro" id="IPR023267">
    <property type="entry name" value="RCMT"/>
</dbReference>
<reference evidence="8" key="1">
    <citation type="submission" date="2020-12" db="EMBL/GenBank/DDBJ databases">
        <title>Pontibaca salina gen. nov., sp. nov., isolated from marine sediment.</title>
        <authorList>
            <person name="Bo J."/>
            <person name="Wang S."/>
            <person name="Song X."/>
            <person name="Du Z."/>
        </authorList>
    </citation>
    <scope>NUCLEOTIDE SEQUENCE</scope>
    <source>
        <strain evidence="8">S1109L</strain>
    </source>
</reference>
<comment type="caution">
    <text evidence="8">The sequence shown here is derived from an EMBL/GenBank/DDBJ whole genome shotgun (WGS) entry which is preliminary data.</text>
</comment>
<evidence type="ECO:0000256" key="1">
    <source>
        <dbReference type="ARBA" id="ARBA00022603"/>
    </source>
</evidence>
<evidence type="ECO:0000313" key="9">
    <source>
        <dbReference type="Proteomes" id="UP000613255"/>
    </source>
</evidence>
<organism evidence="8 9">
    <name type="scientific">Pontibaca salina</name>
    <dbReference type="NCBI Taxonomy" id="2795731"/>
    <lineage>
        <taxon>Bacteria</taxon>
        <taxon>Pseudomonadati</taxon>
        <taxon>Pseudomonadota</taxon>
        <taxon>Alphaproteobacteria</taxon>
        <taxon>Rhodobacterales</taxon>
        <taxon>Roseobacteraceae</taxon>
        <taxon>Pontibaca</taxon>
    </lineage>
</organism>